<comment type="caution">
    <text evidence="4">Lacks conserved residue(s) required for the propagation of feature annotation.</text>
</comment>
<evidence type="ECO:0000259" key="6">
    <source>
        <dbReference type="PROSITE" id="PS51635"/>
    </source>
</evidence>
<dbReference type="EC" id="3.1.1.-" evidence="5"/>
<keyword evidence="5" id="KW-0378">Hydrolase</keyword>
<dbReference type="PANTHER" id="PTHR32176">
    <property type="entry name" value="XYLOSE ISOMERASE"/>
    <property type="match status" value="1"/>
</dbReference>
<organism evidence="7 8">
    <name type="scientific">Acacia crassicarpa</name>
    <name type="common">northern wattle</name>
    <dbReference type="NCBI Taxonomy" id="499986"/>
    <lineage>
        <taxon>Eukaryota</taxon>
        <taxon>Viridiplantae</taxon>
        <taxon>Streptophyta</taxon>
        <taxon>Embryophyta</taxon>
        <taxon>Tracheophyta</taxon>
        <taxon>Spermatophyta</taxon>
        <taxon>Magnoliopsida</taxon>
        <taxon>eudicotyledons</taxon>
        <taxon>Gunneridae</taxon>
        <taxon>Pentapetalae</taxon>
        <taxon>rosids</taxon>
        <taxon>fabids</taxon>
        <taxon>Fabales</taxon>
        <taxon>Fabaceae</taxon>
        <taxon>Caesalpinioideae</taxon>
        <taxon>mimosoid clade</taxon>
        <taxon>Acacieae</taxon>
        <taxon>Acacia</taxon>
    </lineage>
</organism>
<dbReference type="GO" id="GO:0047372">
    <property type="term" value="F:monoacylglycerol lipase activity"/>
    <property type="evidence" value="ECO:0007669"/>
    <property type="project" value="TreeGrafter"/>
</dbReference>
<evidence type="ECO:0000313" key="7">
    <source>
        <dbReference type="EMBL" id="KAK4269906.1"/>
    </source>
</evidence>
<dbReference type="Proteomes" id="UP001293593">
    <property type="component" value="Unassembled WGS sequence"/>
</dbReference>
<dbReference type="GO" id="GO:0004620">
    <property type="term" value="F:phospholipase activity"/>
    <property type="evidence" value="ECO:0007669"/>
    <property type="project" value="TreeGrafter"/>
</dbReference>
<dbReference type="AlphaFoldDB" id="A0AAE1MR84"/>
<comment type="domain">
    <text evidence="5">The nitrogen atoms of the two glycine residues in the GGXR motif define the oxyanion hole, and stabilize the oxyanion that forms during the nucleophilic attack by the catalytic serine during substrate cleavage.</text>
</comment>
<comment type="caution">
    <text evidence="7">The sequence shown here is derived from an EMBL/GenBank/DDBJ whole genome shotgun (WGS) entry which is preliminary data.</text>
</comment>
<feature type="short sequence motif" description="GXSXG" evidence="4">
    <location>
        <begin position="39"/>
        <end position="43"/>
    </location>
</feature>
<keyword evidence="8" id="KW-1185">Reference proteome</keyword>
<dbReference type="PROSITE" id="PS51635">
    <property type="entry name" value="PNPLA"/>
    <property type="match status" value="1"/>
</dbReference>
<dbReference type="Gene3D" id="3.40.1090.10">
    <property type="entry name" value="Cytosolic phospholipase A2 catalytic domain"/>
    <property type="match status" value="1"/>
</dbReference>
<sequence>MVVVSKGLYLQLFYNILRLNFSLKDEKARISDYFDVIAGSSTGGIIASMLATPHPYHKTRPLFTAPQILNFYKHLGPSIFNQTRPWSMLFTQGPKYDGKELRYFLRLAFNQTRLSQTLTNVVIPTYDLKLSHPTIFSSFQVLIY</sequence>
<evidence type="ECO:0000256" key="3">
    <source>
        <dbReference type="ARBA" id="ARBA00023098"/>
    </source>
</evidence>
<protein>
    <recommendedName>
        <fullName evidence="5">Patatin</fullName>
        <ecNumber evidence="5">3.1.1.-</ecNumber>
    </recommendedName>
</protein>
<reference evidence="7" key="1">
    <citation type="submission" date="2023-10" db="EMBL/GenBank/DDBJ databases">
        <title>Chromosome-level genome of the transformable northern wattle, Acacia crassicarpa.</title>
        <authorList>
            <person name="Massaro I."/>
            <person name="Sinha N.R."/>
            <person name="Poethig S."/>
            <person name="Leichty A.R."/>
        </authorList>
    </citation>
    <scope>NUCLEOTIDE SEQUENCE</scope>
    <source>
        <strain evidence="7">Acra3RX</strain>
        <tissue evidence="7">Leaf</tissue>
    </source>
</reference>
<name>A0AAE1MR84_9FABA</name>
<evidence type="ECO:0000256" key="4">
    <source>
        <dbReference type="PROSITE-ProRule" id="PRU01161"/>
    </source>
</evidence>
<dbReference type="GO" id="GO:0016042">
    <property type="term" value="P:lipid catabolic process"/>
    <property type="evidence" value="ECO:0007669"/>
    <property type="project" value="UniProtKB-KW"/>
</dbReference>
<comment type="similarity">
    <text evidence="1 5">Belongs to the patatin family.</text>
</comment>
<evidence type="ECO:0000256" key="2">
    <source>
        <dbReference type="ARBA" id="ARBA00022963"/>
    </source>
</evidence>
<dbReference type="EMBL" id="JAWXYG010000006">
    <property type="protein sequence ID" value="KAK4269906.1"/>
    <property type="molecule type" value="Genomic_DNA"/>
</dbReference>
<dbReference type="SUPFAM" id="SSF52151">
    <property type="entry name" value="FabD/lysophospholipase-like"/>
    <property type="match status" value="1"/>
</dbReference>
<evidence type="ECO:0000256" key="1">
    <source>
        <dbReference type="ARBA" id="ARBA00010240"/>
    </source>
</evidence>
<evidence type="ECO:0000313" key="8">
    <source>
        <dbReference type="Proteomes" id="UP001293593"/>
    </source>
</evidence>
<gene>
    <name evidence="7" type="ORF">QN277_023003</name>
</gene>
<proteinExistence type="inferred from homology"/>
<evidence type="ECO:0000256" key="5">
    <source>
        <dbReference type="RuleBase" id="RU361262"/>
    </source>
</evidence>
<keyword evidence="3 5" id="KW-0443">Lipid metabolism</keyword>
<dbReference type="PANTHER" id="PTHR32176:SF33">
    <property type="entry name" value="PATATIN"/>
    <property type="match status" value="1"/>
</dbReference>
<keyword evidence="2 5" id="KW-0442">Lipid degradation</keyword>
<feature type="domain" description="PNPLA" evidence="6">
    <location>
        <begin position="1"/>
        <end position="144"/>
    </location>
</feature>
<dbReference type="Pfam" id="PF01734">
    <property type="entry name" value="Patatin"/>
    <property type="match status" value="1"/>
</dbReference>
<comment type="function">
    <text evidence="5">Lipolytic acyl hydrolase (LAH).</text>
</comment>
<accession>A0AAE1MR84</accession>
<dbReference type="InterPro" id="IPR002641">
    <property type="entry name" value="PNPLA_dom"/>
</dbReference>
<dbReference type="InterPro" id="IPR016035">
    <property type="entry name" value="Acyl_Trfase/lysoPLipase"/>
</dbReference>